<keyword evidence="1" id="KW-0449">Lipoprotein</keyword>
<dbReference type="SUPFAM" id="SSF48452">
    <property type="entry name" value="TPR-like"/>
    <property type="match status" value="1"/>
</dbReference>
<evidence type="ECO:0000313" key="2">
    <source>
        <dbReference type="Proteomes" id="UP000249720"/>
    </source>
</evidence>
<dbReference type="InterPro" id="IPR024302">
    <property type="entry name" value="SusD-like"/>
</dbReference>
<keyword evidence="2" id="KW-1185">Reference proteome</keyword>
<organism evidence="1 2">
    <name type="scientific">Hydrotalea sandarakina</name>
    <dbReference type="NCBI Taxonomy" id="1004304"/>
    <lineage>
        <taxon>Bacteria</taxon>
        <taxon>Pseudomonadati</taxon>
        <taxon>Bacteroidota</taxon>
        <taxon>Chitinophagia</taxon>
        <taxon>Chitinophagales</taxon>
        <taxon>Chitinophagaceae</taxon>
        <taxon>Hydrotalea</taxon>
    </lineage>
</organism>
<gene>
    <name evidence="1" type="ORF">LX80_01806</name>
</gene>
<proteinExistence type="predicted"/>
<dbReference type="Gene3D" id="1.25.40.390">
    <property type="match status" value="2"/>
</dbReference>
<dbReference type="AlphaFoldDB" id="A0A2W7RPP5"/>
<name>A0A2W7RPP5_9BACT</name>
<accession>A0A2W7RPP5</accession>
<evidence type="ECO:0000313" key="1">
    <source>
        <dbReference type="EMBL" id="PZX62324.1"/>
    </source>
</evidence>
<dbReference type="Pfam" id="PF12771">
    <property type="entry name" value="SusD-like_2"/>
    <property type="match status" value="1"/>
</dbReference>
<comment type="caution">
    <text evidence="1">The sequence shown here is derived from an EMBL/GenBank/DDBJ whole genome shotgun (WGS) entry which is preliminary data.</text>
</comment>
<dbReference type="InterPro" id="IPR011990">
    <property type="entry name" value="TPR-like_helical_dom_sf"/>
</dbReference>
<dbReference type="OrthoDB" id="614457at2"/>
<sequence length="601" mass="65719">MTFKRNHISKTPHNDSNVTVQHMVHFVTTKLIHMKKILIICSVAWLMVGLSACNKQFDPLLNNPNYPSPSTADVDLYLNAVQLNFVNFFEGVSTYGAQLSRQQFWGGPQYSNAYQPATFDGIWTTAYTGVLSNANSLIPLAEAQQKYIQAGIAKVLKAYTICTLVDVFGDVPYSEANLGDANTNPHVDASATIYANGLALLDSAIADFNKTGAVKVPSDLFYNGSASKWITLANTLKLKYYMQTRLVDNTVPAKIQALMTTNNLINSASQDFAFQYGKNLASPDSRNPHYGNNYVNSGGPGDYLSNYFMWKVTAQKYNGSVTLLNSPASTVGDPRARFYFYRQVLNSASFTQTTVPCAYLPNPPAWYPSVPDQTPFCYVGKGYFGRDFGDNSGSSPDGNFRTTWGIYPAGGEFDQNQAASVTLGMGSGGNGISPIWLSSYTYFLEAEAALTLGITVNGTPDQLLAQGINASISKVINFPTAIGYNIPSNYMPTTTQVSNYVNSVLTNYAAANTAGKLDIIESEYYIALWGNGVEPYNNIRRTGSPKDVQIAVATPTPGFFMRSFFYPSVFVNRNQNAPAQKTPGVAANKVFWDNNPDNFIK</sequence>
<dbReference type="EMBL" id="QKZV01000005">
    <property type="protein sequence ID" value="PZX62324.1"/>
    <property type="molecule type" value="Genomic_DNA"/>
</dbReference>
<protein>
    <submittedName>
        <fullName evidence="1">SusD/RagB-like outer membrane lipoprotein</fullName>
    </submittedName>
</protein>
<dbReference type="InterPro" id="IPR041662">
    <property type="entry name" value="SusD-like_2"/>
</dbReference>
<dbReference type="Pfam" id="PF12741">
    <property type="entry name" value="SusD-like"/>
    <property type="match status" value="1"/>
</dbReference>
<reference evidence="1 2" key="1">
    <citation type="submission" date="2018-06" db="EMBL/GenBank/DDBJ databases">
        <title>Genomic Encyclopedia of Archaeal and Bacterial Type Strains, Phase II (KMG-II): from individual species to whole genera.</title>
        <authorList>
            <person name="Goeker M."/>
        </authorList>
    </citation>
    <scope>NUCLEOTIDE SEQUENCE [LARGE SCALE GENOMIC DNA]</scope>
    <source>
        <strain evidence="1 2">DSM 23241</strain>
    </source>
</reference>
<dbReference type="Proteomes" id="UP000249720">
    <property type="component" value="Unassembled WGS sequence"/>
</dbReference>